<organism evidence="2 3">
    <name type="scientific">Bombilactobacillus apium</name>
    <dbReference type="NCBI Taxonomy" id="2675299"/>
    <lineage>
        <taxon>Bacteria</taxon>
        <taxon>Bacillati</taxon>
        <taxon>Bacillota</taxon>
        <taxon>Bacilli</taxon>
        <taxon>Lactobacillales</taxon>
        <taxon>Lactobacillaceae</taxon>
        <taxon>Bombilactobacillus</taxon>
    </lineage>
</organism>
<protein>
    <submittedName>
        <fullName evidence="2">Folate family ECF transporter S component</fullName>
    </submittedName>
</protein>
<dbReference type="InterPro" id="IPR030949">
    <property type="entry name" value="ECF_S_folate_fam"/>
</dbReference>
<name>A0A850R530_9LACO</name>
<keyword evidence="1" id="KW-0472">Membrane</keyword>
<dbReference type="GO" id="GO:0022857">
    <property type="term" value="F:transmembrane transporter activity"/>
    <property type="evidence" value="ECO:0007669"/>
    <property type="project" value="InterPro"/>
</dbReference>
<gene>
    <name evidence="2" type="ORF">HU830_01960</name>
</gene>
<dbReference type="RefSeq" id="WP_176942129.1">
    <property type="nucleotide sequence ID" value="NZ_JABZEC010000002.1"/>
</dbReference>
<evidence type="ECO:0000313" key="2">
    <source>
        <dbReference type="EMBL" id="NVY95957.1"/>
    </source>
</evidence>
<dbReference type="Gene3D" id="1.10.1760.20">
    <property type="match status" value="1"/>
</dbReference>
<feature type="transmembrane region" description="Helical" evidence="1">
    <location>
        <begin position="73"/>
        <end position="94"/>
    </location>
</feature>
<dbReference type="Proteomes" id="UP000563523">
    <property type="component" value="Unassembled WGS sequence"/>
</dbReference>
<proteinExistence type="predicted"/>
<feature type="transmembrane region" description="Helical" evidence="1">
    <location>
        <begin position="12"/>
        <end position="29"/>
    </location>
</feature>
<comment type="caution">
    <text evidence="2">The sequence shown here is derived from an EMBL/GenBank/DDBJ whole genome shotgun (WGS) entry which is preliminary data.</text>
</comment>
<evidence type="ECO:0000313" key="3">
    <source>
        <dbReference type="Proteomes" id="UP000563523"/>
    </source>
</evidence>
<dbReference type="EMBL" id="JABZEC010000002">
    <property type="protein sequence ID" value="NVY95957.1"/>
    <property type="molecule type" value="Genomic_DNA"/>
</dbReference>
<dbReference type="AlphaFoldDB" id="A0A850R530"/>
<keyword evidence="3" id="KW-1185">Reference proteome</keyword>
<feature type="transmembrane region" description="Helical" evidence="1">
    <location>
        <begin position="36"/>
        <end position="53"/>
    </location>
</feature>
<dbReference type="NCBIfam" id="TIGR04518">
    <property type="entry name" value="ECF_S_folT_fam"/>
    <property type="match status" value="1"/>
</dbReference>
<dbReference type="InterPro" id="IPR024529">
    <property type="entry name" value="ECF_trnsprt_substrate-spec"/>
</dbReference>
<sequence length="172" mass="19404">MNRFTRLSSTGQLTWLAVLLALQLIFNRIKIGPTNVFQVGLGFIVTAIIGYYYGPAKSMLTGLASDVLGHILFPAPGGFFWGFTLSAILAGLIYGSLLYRQTITWWRLLLATSLVVILIQLGLNTTWVSILSHLDWWPLFWVRSVKELISIPIQTGVLILIFHWLKLHNYSN</sequence>
<evidence type="ECO:0000256" key="1">
    <source>
        <dbReference type="SAM" id="Phobius"/>
    </source>
</evidence>
<feature type="transmembrane region" description="Helical" evidence="1">
    <location>
        <begin position="148"/>
        <end position="165"/>
    </location>
</feature>
<feature type="transmembrane region" description="Helical" evidence="1">
    <location>
        <begin position="106"/>
        <end position="128"/>
    </location>
</feature>
<reference evidence="2 3" key="1">
    <citation type="submission" date="2020-06" db="EMBL/GenBank/DDBJ databases">
        <authorList>
            <person name="Kang J."/>
        </authorList>
    </citation>
    <scope>NUCLEOTIDE SEQUENCE [LARGE SCALE GENOMIC DNA]</scope>
    <source>
        <strain evidence="2 3">DCY120</strain>
    </source>
</reference>
<keyword evidence="1" id="KW-1133">Transmembrane helix</keyword>
<accession>A0A850R530</accession>
<dbReference type="Pfam" id="PF12822">
    <property type="entry name" value="ECF_trnsprt"/>
    <property type="match status" value="1"/>
</dbReference>
<keyword evidence="1" id="KW-0812">Transmembrane</keyword>